<dbReference type="InterPro" id="IPR050416">
    <property type="entry name" value="FAD-linked_Oxidoreductase"/>
</dbReference>
<gene>
    <name evidence="8" type="ORF">I7412_07220</name>
</gene>
<evidence type="ECO:0000313" key="8">
    <source>
        <dbReference type="EMBL" id="MBL7626958.1"/>
    </source>
</evidence>
<evidence type="ECO:0000313" key="9">
    <source>
        <dbReference type="Proteomes" id="UP000604475"/>
    </source>
</evidence>
<dbReference type="InterPro" id="IPR036318">
    <property type="entry name" value="FAD-bd_PCMH-like_sf"/>
</dbReference>
<evidence type="ECO:0000256" key="2">
    <source>
        <dbReference type="ARBA" id="ARBA00005466"/>
    </source>
</evidence>
<dbReference type="InterPro" id="IPR011251">
    <property type="entry name" value="Luciferase-like_dom"/>
</dbReference>
<protein>
    <submittedName>
        <fullName evidence="8">LLM class flavin-dependent oxidoreductase</fullName>
    </submittedName>
</protein>
<keyword evidence="4" id="KW-0274">FAD</keyword>
<dbReference type="Gene3D" id="3.20.20.30">
    <property type="entry name" value="Luciferase-like domain"/>
    <property type="match status" value="1"/>
</dbReference>
<keyword evidence="5" id="KW-0560">Oxidoreductase</keyword>
<feature type="domain" description="FAD-binding PCMH-type" evidence="7">
    <location>
        <begin position="442"/>
        <end position="617"/>
    </location>
</feature>
<dbReference type="AlphaFoldDB" id="A0A937R761"/>
<keyword evidence="9" id="KW-1185">Reference proteome</keyword>
<feature type="compositionally biased region" description="Low complexity" evidence="6">
    <location>
        <begin position="301"/>
        <end position="310"/>
    </location>
</feature>
<dbReference type="Gene3D" id="3.30.465.10">
    <property type="match status" value="1"/>
</dbReference>
<dbReference type="Pfam" id="PF01565">
    <property type="entry name" value="FAD_binding_4"/>
    <property type="match status" value="1"/>
</dbReference>
<dbReference type="PANTHER" id="PTHR42973:SF39">
    <property type="entry name" value="FAD-BINDING PCMH-TYPE DOMAIN-CONTAINING PROTEIN"/>
    <property type="match status" value="1"/>
</dbReference>
<evidence type="ECO:0000256" key="4">
    <source>
        <dbReference type="ARBA" id="ARBA00022827"/>
    </source>
</evidence>
<dbReference type="SUPFAM" id="SSF56176">
    <property type="entry name" value="FAD-binding/transporter-associated domain-like"/>
    <property type="match status" value="1"/>
</dbReference>
<dbReference type="InterPro" id="IPR016166">
    <property type="entry name" value="FAD-bd_PCMH"/>
</dbReference>
<dbReference type="GO" id="GO:0071949">
    <property type="term" value="F:FAD binding"/>
    <property type="evidence" value="ECO:0007669"/>
    <property type="project" value="InterPro"/>
</dbReference>
<dbReference type="PANTHER" id="PTHR42973">
    <property type="entry name" value="BINDING OXIDOREDUCTASE, PUTATIVE (AFU_ORTHOLOGUE AFUA_1G17690)-RELATED"/>
    <property type="match status" value="1"/>
</dbReference>
<dbReference type="SUPFAM" id="SSF51679">
    <property type="entry name" value="Bacterial luciferase-like"/>
    <property type="match status" value="1"/>
</dbReference>
<dbReference type="Pfam" id="PF00296">
    <property type="entry name" value="Bac_luciferase"/>
    <property type="match status" value="1"/>
</dbReference>
<evidence type="ECO:0000256" key="5">
    <source>
        <dbReference type="ARBA" id="ARBA00023002"/>
    </source>
</evidence>
<keyword evidence="3" id="KW-0285">Flavoprotein</keyword>
<comment type="cofactor">
    <cofactor evidence="1">
        <name>FAD</name>
        <dbReference type="ChEBI" id="CHEBI:57692"/>
    </cofactor>
</comment>
<evidence type="ECO:0000259" key="7">
    <source>
        <dbReference type="PROSITE" id="PS51387"/>
    </source>
</evidence>
<evidence type="ECO:0000256" key="3">
    <source>
        <dbReference type="ARBA" id="ARBA00022630"/>
    </source>
</evidence>
<dbReference type="InterPro" id="IPR016167">
    <property type="entry name" value="FAD-bd_PCMH_sub1"/>
</dbReference>
<evidence type="ECO:0000256" key="1">
    <source>
        <dbReference type="ARBA" id="ARBA00001974"/>
    </source>
</evidence>
<dbReference type="Proteomes" id="UP000604475">
    <property type="component" value="Unassembled WGS sequence"/>
</dbReference>
<name>A0A937R761_9ACTN</name>
<dbReference type="Pfam" id="PF08031">
    <property type="entry name" value="BBE"/>
    <property type="match status" value="1"/>
</dbReference>
<proteinExistence type="inferred from homology"/>
<accession>A0A937R761</accession>
<sequence length="862" mass="89621">MPDYGHDLIFGSFVTPTSAPPRHAVELAQASEAAGLDLVTFQDHPYQARFLDTWTLLSAVAASTERVRVAPNVLNLPLRPPAVLARAAASLDLLSGGRLELGLGAGAFWDAIEAMGGRRLTAGQAAEALGEAIDILRGTWDADNPALFRVDGAYYQVHGAKRGPAPAHDIGIWLGAYKPKMLRLTGAKADGWLPSLPYFQGGLAEARDSNEIIDEAAATAGRSPAAIRRLLNIGGRFGRAGTGEGFLTGPPAAWVEQLAPLTLELGFSAFILMADDPATVQIFGQEVAPALRALVAKERAPATPSSSSATGFEDERDAPPRLAEDVVPVAEDVLPVAGDVVPAPREAAGARRAAPGTQMNDVRGGAVRSRRRPGIDYDAVPASLTGPASVGATGSAGGANSDTTGKGVAGTGVAGSDVAGSDVAVIEPGDPGYAAVRSTYLRGGSPGLVLRPGTVDEVADALAFARAQPVTRRVPLSIRSGGHGVSGRSTNDGGIVLDLGRLDAIEVLDEATRRVRVGPGARWADVAAALAPYGWALSSGDYGGVGVGGLATAGGVGWLAREHGLTIDHLRAADLVLADGTRVRASDTENPDLFWAVRGAGANFGIVTSFEFEADEVGDVGFAQLVLDASDTAGFLRRWGAALEAAPRDLTSFVILSPPRRGLPALARVMAVVDSADPQTVVSRLQPLADAGPLLDHAIQIVPYSAIMEAPRAEHGGVGEPVSRSALADHLTPELADAAARLLENGQAYFFQVRSVGGAVADVPADATAYAGRSANFSLVAFGASRAGLDRAWDAMRPHFSGLYLNFETDQRPERVADAFPPATLRRLRALKRRYDPDNVFRDNFNVTADGRDATAAPPIPV</sequence>
<dbReference type="PROSITE" id="PS51387">
    <property type="entry name" value="FAD_PCMH"/>
    <property type="match status" value="1"/>
</dbReference>
<reference evidence="8" key="1">
    <citation type="submission" date="2020-12" db="EMBL/GenBank/DDBJ databases">
        <title>Genomic characterization of non-nitrogen-fixing Frankia strains.</title>
        <authorList>
            <person name="Carlos-Shanley C."/>
            <person name="Guerra T."/>
            <person name="Hahn D."/>
        </authorList>
    </citation>
    <scope>NUCLEOTIDE SEQUENCE</scope>
    <source>
        <strain evidence="8">CN6</strain>
    </source>
</reference>
<dbReference type="InterPro" id="IPR012951">
    <property type="entry name" value="BBE"/>
</dbReference>
<evidence type="ECO:0000256" key="6">
    <source>
        <dbReference type="SAM" id="MobiDB-lite"/>
    </source>
</evidence>
<comment type="caution">
    <text evidence="8">The sequence shown here is derived from an EMBL/GenBank/DDBJ whole genome shotgun (WGS) entry which is preliminary data.</text>
</comment>
<comment type="similarity">
    <text evidence="2">Belongs to the oxygen-dependent FAD-linked oxidoreductase family.</text>
</comment>
<dbReference type="Gene3D" id="3.30.43.10">
    <property type="entry name" value="Uridine Diphospho-n-acetylenolpyruvylglucosamine Reductase, domain 2"/>
    <property type="match status" value="1"/>
</dbReference>
<dbReference type="InterPro" id="IPR036661">
    <property type="entry name" value="Luciferase-like_sf"/>
</dbReference>
<dbReference type="RefSeq" id="WP_407661404.1">
    <property type="nucleotide sequence ID" value="NZ_JADWYU010000197.1"/>
</dbReference>
<dbReference type="InterPro" id="IPR016169">
    <property type="entry name" value="FAD-bd_PCMH_sub2"/>
</dbReference>
<dbReference type="Gene3D" id="3.40.462.20">
    <property type="match status" value="1"/>
</dbReference>
<feature type="region of interest" description="Disordered" evidence="6">
    <location>
        <begin position="299"/>
        <end position="318"/>
    </location>
</feature>
<feature type="region of interest" description="Disordered" evidence="6">
    <location>
        <begin position="345"/>
        <end position="386"/>
    </location>
</feature>
<dbReference type="InterPro" id="IPR006094">
    <property type="entry name" value="Oxid_FAD_bind_N"/>
</dbReference>
<organism evidence="8 9">
    <name type="scientific">Frankia nepalensis</name>
    <dbReference type="NCBI Taxonomy" id="1836974"/>
    <lineage>
        <taxon>Bacteria</taxon>
        <taxon>Bacillati</taxon>
        <taxon>Actinomycetota</taxon>
        <taxon>Actinomycetes</taxon>
        <taxon>Frankiales</taxon>
        <taxon>Frankiaceae</taxon>
        <taxon>Frankia</taxon>
    </lineage>
</organism>
<feature type="compositionally biased region" description="Low complexity" evidence="6">
    <location>
        <begin position="345"/>
        <end position="356"/>
    </location>
</feature>
<dbReference type="GO" id="GO:0016705">
    <property type="term" value="F:oxidoreductase activity, acting on paired donors, with incorporation or reduction of molecular oxygen"/>
    <property type="evidence" value="ECO:0007669"/>
    <property type="project" value="InterPro"/>
</dbReference>
<dbReference type="EMBL" id="JAEACQ010000153">
    <property type="protein sequence ID" value="MBL7626958.1"/>
    <property type="molecule type" value="Genomic_DNA"/>
</dbReference>